<dbReference type="PROSITE" id="PS50977">
    <property type="entry name" value="HTH_TETR_2"/>
    <property type="match status" value="1"/>
</dbReference>
<dbReference type="Gene3D" id="1.10.357.10">
    <property type="entry name" value="Tetracycline Repressor, domain 2"/>
    <property type="match status" value="1"/>
</dbReference>
<comment type="caution">
    <text evidence="4">The sequence shown here is derived from an EMBL/GenBank/DDBJ whole genome shotgun (WGS) entry which is preliminary data.</text>
</comment>
<protein>
    <submittedName>
        <fullName evidence="4">TetR/AcrR family transcriptional regulator</fullName>
    </submittedName>
</protein>
<keyword evidence="1 2" id="KW-0238">DNA-binding</keyword>
<dbReference type="AlphaFoldDB" id="A0A369UMJ4"/>
<dbReference type="GO" id="GO:0003677">
    <property type="term" value="F:DNA binding"/>
    <property type="evidence" value="ECO:0007669"/>
    <property type="project" value="UniProtKB-UniRule"/>
</dbReference>
<evidence type="ECO:0000256" key="2">
    <source>
        <dbReference type="PROSITE-ProRule" id="PRU00335"/>
    </source>
</evidence>
<evidence type="ECO:0000313" key="5">
    <source>
        <dbReference type="Proteomes" id="UP000253782"/>
    </source>
</evidence>
<evidence type="ECO:0000259" key="3">
    <source>
        <dbReference type="PROSITE" id="PS50977"/>
    </source>
</evidence>
<gene>
    <name evidence="4" type="ORF">DVJ77_09345</name>
</gene>
<dbReference type="Proteomes" id="UP000253782">
    <property type="component" value="Unassembled WGS sequence"/>
</dbReference>
<evidence type="ECO:0000313" key="4">
    <source>
        <dbReference type="EMBL" id="RDD81984.1"/>
    </source>
</evidence>
<proteinExistence type="predicted"/>
<dbReference type="Pfam" id="PF00440">
    <property type="entry name" value="TetR_N"/>
    <property type="match status" value="1"/>
</dbReference>
<sequence length="209" mass="22261">MGRQAIFSEDDVIAATARIIAADGPAAATVGAVGQALGASSGSIYHRFKTRNELLGRVWLSTAAEFQSRFVKALGASDPRQSAIDAALMVPRWVREDPVGASILLTHRREDFLSSDWPAAMTADAQMLATQLNTALQDITHRLFGRSSAPRVRAVTFALVDMPYAAVRHYIARKETPPSDVDTLLRAACEAALDSAGAPGPGFDAARKA</sequence>
<organism evidence="4 5">
    <name type="scientific">Dyella tabacisoli</name>
    <dbReference type="NCBI Taxonomy" id="2282381"/>
    <lineage>
        <taxon>Bacteria</taxon>
        <taxon>Pseudomonadati</taxon>
        <taxon>Pseudomonadota</taxon>
        <taxon>Gammaproteobacteria</taxon>
        <taxon>Lysobacterales</taxon>
        <taxon>Rhodanobacteraceae</taxon>
        <taxon>Dyella</taxon>
    </lineage>
</organism>
<name>A0A369UMJ4_9GAMM</name>
<dbReference type="InterPro" id="IPR009057">
    <property type="entry name" value="Homeodomain-like_sf"/>
</dbReference>
<reference evidence="4 5" key="1">
    <citation type="submission" date="2018-07" db="EMBL/GenBank/DDBJ databases">
        <title>Dyella tabacisoli L4-6T, whole genome shotgun sequence.</title>
        <authorList>
            <person name="Zhou X.-K."/>
            <person name="Li W.-J."/>
            <person name="Duan Y.-Q."/>
        </authorList>
    </citation>
    <scope>NUCLEOTIDE SEQUENCE [LARGE SCALE GENOMIC DNA]</scope>
    <source>
        <strain evidence="4 5">L4-6</strain>
    </source>
</reference>
<evidence type="ECO:0000256" key="1">
    <source>
        <dbReference type="ARBA" id="ARBA00023125"/>
    </source>
</evidence>
<accession>A0A369UMJ4</accession>
<dbReference type="SUPFAM" id="SSF46689">
    <property type="entry name" value="Homeodomain-like"/>
    <property type="match status" value="1"/>
</dbReference>
<dbReference type="OrthoDB" id="8701707at2"/>
<dbReference type="EMBL" id="QQAH01000008">
    <property type="protein sequence ID" value="RDD81984.1"/>
    <property type="molecule type" value="Genomic_DNA"/>
</dbReference>
<feature type="domain" description="HTH tetR-type" evidence="3">
    <location>
        <begin position="6"/>
        <end position="66"/>
    </location>
</feature>
<feature type="DNA-binding region" description="H-T-H motif" evidence="2">
    <location>
        <begin position="29"/>
        <end position="48"/>
    </location>
</feature>
<dbReference type="InterPro" id="IPR001647">
    <property type="entry name" value="HTH_TetR"/>
</dbReference>
<keyword evidence="5" id="KW-1185">Reference proteome</keyword>